<protein>
    <submittedName>
        <fullName evidence="1">Uncharacterized protein</fullName>
    </submittedName>
</protein>
<dbReference type="AlphaFoldDB" id="A0ABD1EP21"/>
<keyword evidence="2" id="KW-1185">Reference proteome</keyword>
<name>A0ABD1EP21_HYPHA</name>
<evidence type="ECO:0000313" key="1">
    <source>
        <dbReference type="EMBL" id="KAL1498226.1"/>
    </source>
</evidence>
<evidence type="ECO:0000313" key="2">
    <source>
        <dbReference type="Proteomes" id="UP001566132"/>
    </source>
</evidence>
<reference evidence="1 2" key="1">
    <citation type="submission" date="2024-05" db="EMBL/GenBank/DDBJ databases">
        <title>Genetic variation in Jamaican populations of the coffee berry borer (Hypothenemus hampei).</title>
        <authorList>
            <person name="Errbii M."/>
            <person name="Myrie A."/>
        </authorList>
    </citation>
    <scope>NUCLEOTIDE SEQUENCE [LARGE SCALE GENOMIC DNA]</scope>
    <source>
        <strain evidence="1">JA-Hopewell-2020-01-JO</strain>
        <tissue evidence="1">Whole body</tissue>
    </source>
</reference>
<dbReference type="Proteomes" id="UP001566132">
    <property type="component" value="Unassembled WGS sequence"/>
</dbReference>
<gene>
    <name evidence="1" type="ORF">ABEB36_009059</name>
</gene>
<sequence>MEWFDKLRDQNILLSAVLWSTFYDSKKSKMTMNYTVETSLVSMLLKFLTYLTFLAETKQNLLTLHSNSTLKDQYNVRPFVKTLNLEICSFIGIGLKYYAIFVEIQDYERYFLGICHSNTLEMWRLCSPELANSNRRKCRFKVNHNRHYHPRIHRRFCDFKYMPRNEDCQCVSSMFEEDLRKVVGMPTCYVPPLPQSLCRYNICGLNRCESMEINGILNLKCDCIQPFCEEENSRRWGTSRRPTKRIFRNKIKTFS</sequence>
<proteinExistence type="predicted"/>
<accession>A0ABD1EP21</accession>
<dbReference type="EMBL" id="JBDJPC010000006">
    <property type="protein sequence ID" value="KAL1498226.1"/>
    <property type="molecule type" value="Genomic_DNA"/>
</dbReference>
<organism evidence="1 2">
    <name type="scientific">Hypothenemus hampei</name>
    <name type="common">Coffee berry borer</name>
    <dbReference type="NCBI Taxonomy" id="57062"/>
    <lineage>
        <taxon>Eukaryota</taxon>
        <taxon>Metazoa</taxon>
        <taxon>Ecdysozoa</taxon>
        <taxon>Arthropoda</taxon>
        <taxon>Hexapoda</taxon>
        <taxon>Insecta</taxon>
        <taxon>Pterygota</taxon>
        <taxon>Neoptera</taxon>
        <taxon>Endopterygota</taxon>
        <taxon>Coleoptera</taxon>
        <taxon>Polyphaga</taxon>
        <taxon>Cucujiformia</taxon>
        <taxon>Curculionidae</taxon>
        <taxon>Scolytinae</taxon>
        <taxon>Hypothenemus</taxon>
    </lineage>
</organism>
<comment type="caution">
    <text evidence="1">The sequence shown here is derived from an EMBL/GenBank/DDBJ whole genome shotgun (WGS) entry which is preliminary data.</text>
</comment>